<reference evidence="5 6" key="1">
    <citation type="journal article" date="2023" name="G3 (Bethesda)">
        <title>A chromosome-level genome assembly of Zasmidium syzygii isolated from banana leaves.</title>
        <authorList>
            <person name="van Westerhoven A.C."/>
            <person name="Mehrabi R."/>
            <person name="Talebi R."/>
            <person name="Steentjes M.B.F."/>
            <person name="Corcolon B."/>
            <person name="Chong P.A."/>
            <person name="Kema G.H.J."/>
            <person name="Seidl M.F."/>
        </authorList>
    </citation>
    <scope>NUCLEOTIDE SEQUENCE [LARGE SCALE GENOMIC DNA]</scope>
    <source>
        <strain evidence="5 6">P124</strain>
    </source>
</reference>
<keyword evidence="2" id="KW-0175">Coiled coil</keyword>
<gene>
    <name evidence="5" type="ORF">PRZ48_002820</name>
</gene>
<evidence type="ECO:0000256" key="1">
    <source>
        <dbReference type="ARBA" id="ARBA00005331"/>
    </source>
</evidence>
<evidence type="ECO:0000256" key="2">
    <source>
        <dbReference type="SAM" id="Coils"/>
    </source>
</evidence>
<dbReference type="Gene3D" id="1.20.5.170">
    <property type="match status" value="1"/>
</dbReference>
<accession>A0ABR0ETB0</accession>
<keyword evidence="6" id="KW-1185">Reference proteome</keyword>
<feature type="domain" description="Autophagy-related protein 16" evidence="4">
    <location>
        <begin position="7"/>
        <end position="185"/>
    </location>
</feature>
<dbReference type="EMBL" id="JAXOVC010000002">
    <property type="protein sequence ID" value="KAK4504857.1"/>
    <property type="molecule type" value="Genomic_DNA"/>
</dbReference>
<protein>
    <recommendedName>
        <fullName evidence="4">Autophagy-related protein 16 domain-containing protein</fullName>
    </recommendedName>
</protein>
<dbReference type="CDD" id="cd22887">
    <property type="entry name" value="Atg16_CCD"/>
    <property type="match status" value="1"/>
</dbReference>
<evidence type="ECO:0000313" key="6">
    <source>
        <dbReference type="Proteomes" id="UP001305779"/>
    </source>
</evidence>
<feature type="region of interest" description="Disordered" evidence="3">
    <location>
        <begin position="38"/>
        <end position="69"/>
    </location>
</feature>
<organism evidence="5 6">
    <name type="scientific">Zasmidium cellare</name>
    <name type="common">Wine cellar mold</name>
    <name type="synonym">Racodium cellare</name>
    <dbReference type="NCBI Taxonomy" id="395010"/>
    <lineage>
        <taxon>Eukaryota</taxon>
        <taxon>Fungi</taxon>
        <taxon>Dikarya</taxon>
        <taxon>Ascomycota</taxon>
        <taxon>Pezizomycotina</taxon>
        <taxon>Dothideomycetes</taxon>
        <taxon>Dothideomycetidae</taxon>
        <taxon>Mycosphaerellales</taxon>
        <taxon>Mycosphaerellaceae</taxon>
        <taxon>Zasmidium</taxon>
    </lineage>
</organism>
<dbReference type="Pfam" id="PF08614">
    <property type="entry name" value="ATG16"/>
    <property type="match status" value="1"/>
</dbReference>
<evidence type="ECO:0000313" key="5">
    <source>
        <dbReference type="EMBL" id="KAK4504857.1"/>
    </source>
</evidence>
<dbReference type="InterPro" id="IPR013923">
    <property type="entry name" value="Autophagy-rel_prot_16_dom"/>
</dbReference>
<sequence length="191" mass="21837">MTDWLEQYSAALDVRDAREKAHKPYIDAYTKLADRTASLPTASPIPPSTASPKPTPAKPSTPTPTDDLTTLRTDLATTQRARMHLQSRLQTLQTTHSTLLTTHTTTLTTLSTLQKQLQTLERRLKDKEAEIKGKASLVENAQDEMVALQLQLNMAEQKREEVERENEMLVERWMRRVGEEAERVNRDSRWE</sequence>
<comment type="caution">
    <text evidence="5">The sequence shown here is derived from an EMBL/GenBank/DDBJ whole genome shotgun (WGS) entry which is preliminary data.</text>
</comment>
<feature type="coiled-coil region" evidence="2">
    <location>
        <begin position="110"/>
        <end position="172"/>
    </location>
</feature>
<comment type="similarity">
    <text evidence="1">Belongs to the ATG16 family.</text>
</comment>
<proteinExistence type="inferred from homology"/>
<name>A0ABR0ETB0_ZASCE</name>
<dbReference type="Proteomes" id="UP001305779">
    <property type="component" value="Unassembled WGS sequence"/>
</dbReference>
<evidence type="ECO:0000259" key="4">
    <source>
        <dbReference type="Pfam" id="PF08614"/>
    </source>
</evidence>
<feature type="compositionally biased region" description="Pro residues" evidence="3">
    <location>
        <begin position="43"/>
        <end position="62"/>
    </location>
</feature>
<evidence type="ECO:0000256" key="3">
    <source>
        <dbReference type="SAM" id="MobiDB-lite"/>
    </source>
</evidence>